<evidence type="ECO:0000256" key="19">
    <source>
        <dbReference type="SAM" id="MobiDB-lite"/>
    </source>
</evidence>
<dbReference type="SUPFAM" id="SSF49562">
    <property type="entry name" value="C2 domain (Calcium/lipid-binding domain, CaLB)"/>
    <property type="match status" value="2"/>
</dbReference>
<dbReference type="InterPro" id="IPR036465">
    <property type="entry name" value="vWFA_dom_sf"/>
</dbReference>
<evidence type="ECO:0000256" key="11">
    <source>
        <dbReference type="ARBA" id="ARBA00022837"/>
    </source>
</evidence>
<dbReference type="GO" id="GO:0005886">
    <property type="term" value="C:plasma membrane"/>
    <property type="evidence" value="ECO:0007669"/>
    <property type="project" value="UniProtKB-SubCell"/>
</dbReference>
<keyword evidence="10" id="KW-0677">Repeat</keyword>
<evidence type="ECO:0000256" key="18">
    <source>
        <dbReference type="ARBA" id="ARBA00076171"/>
    </source>
</evidence>
<keyword evidence="11" id="KW-0106">Calcium</keyword>
<dbReference type="PROSITE" id="PS50004">
    <property type="entry name" value="C2"/>
    <property type="match status" value="2"/>
</dbReference>
<dbReference type="Proteomes" id="UP001519460">
    <property type="component" value="Unassembled WGS sequence"/>
</dbReference>
<dbReference type="CDD" id="cd04048">
    <property type="entry name" value="C2A_Copine"/>
    <property type="match status" value="1"/>
</dbReference>
<dbReference type="GO" id="GO:0046872">
    <property type="term" value="F:metal ion binding"/>
    <property type="evidence" value="ECO:0007669"/>
    <property type="project" value="UniProtKB-KW"/>
</dbReference>
<dbReference type="FunFam" id="2.60.40.150:FF:000042">
    <property type="entry name" value="Copine 3"/>
    <property type="match status" value="1"/>
</dbReference>
<feature type="compositionally biased region" description="Polar residues" evidence="19">
    <location>
        <begin position="165"/>
        <end position="188"/>
    </location>
</feature>
<feature type="compositionally biased region" description="Low complexity" evidence="19">
    <location>
        <begin position="40"/>
        <end position="59"/>
    </location>
</feature>
<evidence type="ECO:0000256" key="5">
    <source>
        <dbReference type="ARBA" id="ARBA00009048"/>
    </source>
</evidence>
<dbReference type="InterPro" id="IPR045052">
    <property type="entry name" value="Copine"/>
</dbReference>
<keyword evidence="22" id="KW-1185">Reference proteome</keyword>
<reference evidence="21 22" key="1">
    <citation type="journal article" date="2023" name="Sci. Data">
        <title>Genome assembly of the Korean intertidal mud-creeper Batillaria attramentaria.</title>
        <authorList>
            <person name="Patra A.K."/>
            <person name="Ho P.T."/>
            <person name="Jun S."/>
            <person name="Lee S.J."/>
            <person name="Kim Y."/>
            <person name="Won Y.J."/>
        </authorList>
    </citation>
    <scope>NUCLEOTIDE SEQUENCE [LARGE SCALE GENOMIC DNA]</scope>
    <source>
        <strain evidence="21">Wonlab-2016</strain>
    </source>
</reference>
<feature type="compositionally biased region" description="Low complexity" evidence="19">
    <location>
        <begin position="248"/>
        <end position="258"/>
    </location>
</feature>
<comment type="subcellular location">
    <subcellularLocation>
        <location evidence="3">Cell junction</location>
        <location evidence="3">Focal adhesion</location>
    </subcellularLocation>
    <subcellularLocation>
        <location evidence="2">Cell membrane</location>
    </subcellularLocation>
    <subcellularLocation>
        <location evidence="4">Cytoplasm</location>
    </subcellularLocation>
    <subcellularLocation>
        <location evidence="1">Nucleus</location>
    </subcellularLocation>
</comment>
<keyword evidence="14" id="KW-0539">Nucleus</keyword>
<dbReference type="GO" id="GO:0005634">
    <property type="term" value="C:nucleus"/>
    <property type="evidence" value="ECO:0007669"/>
    <property type="project" value="UniProtKB-SubCell"/>
</dbReference>
<evidence type="ECO:0000256" key="7">
    <source>
        <dbReference type="ARBA" id="ARBA00022490"/>
    </source>
</evidence>
<evidence type="ECO:0000256" key="4">
    <source>
        <dbReference type="ARBA" id="ARBA00004496"/>
    </source>
</evidence>
<keyword evidence="12" id="KW-0965">Cell junction</keyword>
<dbReference type="Pfam" id="PF00168">
    <property type="entry name" value="C2"/>
    <property type="match status" value="2"/>
</dbReference>
<feature type="compositionally biased region" description="Polar residues" evidence="19">
    <location>
        <begin position="207"/>
        <end position="221"/>
    </location>
</feature>
<feature type="region of interest" description="Disordered" evidence="19">
    <location>
        <begin position="1"/>
        <end position="307"/>
    </location>
</feature>
<dbReference type="GO" id="GO:0005737">
    <property type="term" value="C:cytoplasm"/>
    <property type="evidence" value="ECO:0007669"/>
    <property type="project" value="UniProtKB-SubCell"/>
</dbReference>
<dbReference type="InterPro" id="IPR035892">
    <property type="entry name" value="C2_domain_sf"/>
</dbReference>
<evidence type="ECO:0000256" key="17">
    <source>
        <dbReference type="ARBA" id="ARBA00074834"/>
    </source>
</evidence>
<gene>
    <name evidence="21" type="ORF">BaRGS_00033909</name>
</gene>
<name>A0ABD0JIQ7_9CAEN</name>
<dbReference type="InterPro" id="IPR037768">
    <property type="entry name" value="C2B_Copine"/>
</dbReference>
<evidence type="ECO:0000256" key="13">
    <source>
        <dbReference type="ARBA" id="ARBA00023136"/>
    </source>
</evidence>
<evidence type="ECO:0000256" key="6">
    <source>
        <dbReference type="ARBA" id="ARBA00022475"/>
    </source>
</evidence>
<evidence type="ECO:0000259" key="20">
    <source>
        <dbReference type="PROSITE" id="PS50004"/>
    </source>
</evidence>
<feature type="compositionally biased region" description="Polar residues" evidence="19">
    <location>
        <begin position="281"/>
        <end position="296"/>
    </location>
</feature>
<dbReference type="PANTHER" id="PTHR10857:SF102">
    <property type="entry name" value="C2 DOMAIN-CONTAINING PROTEIN"/>
    <property type="match status" value="1"/>
</dbReference>
<evidence type="ECO:0000256" key="3">
    <source>
        <dbReference type="ARBA" id="ARBA00004246"/>
    </source>
</evidence>
<dbReference type="PANTHER" id="PTHR10857">
    <property type="entry name" value="COPINE"/>
    <property type="match status" value="1"/>
</dbReference>
<dbReference type="Gene3D" id="2.60.40.150">
    <property type="entry name" value="C2 domain"/>
    <property type="match status" value="2"/>
</dbReference>
<comment type="function">
    <text evidence="15">Calcium-dependent phospholipid-binding protein that plays a role in ERBB2-mediated tumor cell migration in response to growth factor heregulin stimulation.</text>
</comment>
<dbReference type="SUPFAM" id="SSF53300">
    <property type="entry name" value="vWA-like"/>
    <property type="match status" value="1"/>
</dbReference>
<evidence type="ECO:0000256" key="1">
    <source>
        <dbReference type="ARBA" id="ARBA00004123"/>
    </source>
</evidence>
<evidence type="ECO:0000256" key="10">
    <source>
        <dbReference type="ARBA" id="ARBA00022737"/>
    </source>
</evidence>
<evidence type="ECO:0000313" key="22">
    <source>
        <dbReference type="Proteomes" id="UP001519460"/>
    </source>
</evidence>
<dbReference type="AlphaFoldDB" id="A0ABD0JIQ7"/>
<dbReference type="CDD" id="cd04047">
    <property type="entry name" value="C2B_Copine"/>
    <property type="match status" value="1"/>
</dbReference>
<comment type="similarity">
    <text evidence="5">Belongs to the copine family.</text>
</comment>
<keyword evidence="7" id="KW-0963">Cytoplasm</keyword>
<dbReference type="InterPro" id="IPR002035">
    <property type="entry name" value="VWF_A"/>
</dbReference>
<evidence type="ECO:0000256" key="8">
    <source>
        <dbReference type="ARBA" id="ARBA00022553"/>
    </source>
</evidence>
<evidence type="ECO:0000256" key="9">
    <source>
        <dbReference type="ARBA" id="ARBA00022723"/>
    </source>
</evidence>
<protein>
    <recommendedName>
        <fullName evidence="17">Copine-3</fullName>
    </recommendedName>
    <alternativeName>
        <fullName evidence="18">Copine III</fullName>
    </alternativeName>
</protein>
<dbReference type="Pfam" id="PF07002">
    <property type="entry name" value="Copine"/>
    <property type="match status" value="1"/>
</dbReference>
<keyword evidence="13" id="KW-0472">Membrane</keyword>
<feature type="domain" description="C2" evidence="20">
    <location>
        <begin position="290"/>
        <end position="416"/>
    </location>
</feature>
<dbReference type="InterPro" id="IPR000008">
    <property type="entry name" value="C2_dom"/>
</dbReference>
<comment type="caution">
    <text evidence="21">The sequence shown here is derived from an EMBL/GenBank/DDBJ whole genome shotgun (WGS) entry which is preliminary data.</text>
</comment>
<sequence length="840" mass="91227">MSFHQGGTPPYPQQGGASPYPQQISAAPPYPQQGGTAPNQSGSSSYPQQGGGMQYAQGGTPYPQQSGGTPYPQQSGGTPYPQQSGGTPYPQQSGGLSFPQQGGSTPYPQQAGGQSYPQHGSWDAAQQGHAPRGSQYGQTPPPGSQYGQAPPPGSQYGQAPPPGSQYGQAPTPGSQYGQARTPGSQYGQQAPPVGSQYGQQAPPPGSQYGQQAPPQGSQYRQQAPPVGSQFGQQTPPQGSQYGQALPHGSQYGQIPPQGGQFGQQPPPGGSCGQQSMPNYGQVPSSYGQGGDNQSQGRPPGRPGQEQFASKVELRLECRNLLNKDIMSKSDPCAVLYMDRKGRWEEVGRTENVVNCLDPRFSRSFTVNYYFEEVQKLQIAVYDIDNTTPQLSDDDFLGYIETTLGQLVSNSPYIKPLLLRNGRKAGNGVITVRAEEIKAGTETVSMTFHAKKLEKKDFLGKSDPYLEVQRATMDGSWQVVHRTEVIKNNLNPSWRPFELPMHTLCGGNKQQNIKFDVYDWDSDGSHDYIGGFTTTLEEMLKASQHEVSWPCINPSKKAKKKSYTNSGIVLLSSCKLIKTHTFLDFIFGGMQVNFTVGIDFTGSNGNPSHPTSLHYINPHQPNEYMQAIRAVGDVCQDYDTDKLFPALGFGAKIPPNPQVQHEFAINFNPQNPYCAGIDGVLQAYYNCIQRVQLYGPTNAAPIIHHVANFAAAAQREEPQKGAHAYYILLMLTDGVLSDMSNTKHAIVQASRLPMSLIIVGVGNADFTDMNELDGDNGVLRAPSGEVAKRDIVQFVPFRDFKRSSSVELARCVLAEVPKQVTDYYKMRGMQPNKPHTDQPAA</sequence>
<evidence type="ECO:0000256" key="14">
    <source>
        <dbReference type="ARBA" id="ARBA00023242"/>
    </source>
</evidence>
<feature type="domain" description="C2" evidence="20">
    <location>
        <begin position="423"/>
        <end position="549"/>
    </location>
</feature>
<accession>A0ABD0JIQ7</accession>
<organism evidence="21 22">
    <name type="scientific">Batillaria attramentaria</name>
    <dbReference type="NCBI Taxonomy" id="370345"/>
    <lineage>
        <taxon>Eukaryota</taxon>
        <taxon>Metazoa</taxon>
        <taxon>Spiralia</taxon>
        <taxon>Lophotrochozoa</taxon>
        <taxon>Mollusca</taxon>
        <taxon>Gastropoda</taxon>
        <taxon>Caenogastropoda</taxon>
        <taxon>Sorbeoconcha</taxon>
        <taxon>Cerithioidea</taxon>
        <taxon>Batillariidae</taxon>
        <taxon>Batillaria</taxon>
    </lineage>
</organism>
<evidence type="ECO:0000313" key="21">
    <source>
        <dbReference type="EMBL" id="KAK7474837.1"/>
    </source>
</evidence>
<dbReference type="FunFam" id="2.60.40.150:FF:000099">
    <property type="entry name" value="Copine 3"/>
    <property type="match status" value="1"/>
</dbReference>
<feature type="compositionally biased region" description="Pro residues" evidence="19">
    <location>
        <begin position="139"/>
        <end position="163"/>
    </location>
</feature>
<dbReference type="SMART" id="SM00239">
    <property type="entry name" value="C2"/>
    <property type="match status" value="2"/>
</dbReference>
<dbReference type="InterPro" id="IPR010734">
    <property type="entry name" value="Copine_C"/>
</dbReference>
<dbReference type="EMBL" id="JACVVK020000423">
    <property type="protein sequence ID" value="KAK7474837.1"/>
    <property type="molecule type" value="Genomic_DNA"/>
</dbReference>
<dbReference type="GO" id="GO:0005925">
    <property type="term" value="C:focal adhesion"/>
    <property type="evidence" value="ECO:0007669"/>
    <property type="project" value="UniProtKB-SubCell"/>
</dbReference>
<evidence type="ECO:0000256" key="12">
    <source>
        <dbReference type="ARBA" id="ARBA00022949"/>
    </source>
</evidence>
<evidence type="ECO:0000256" key="2">
    <source>
        <dbReference type="ARBA" id="ARBA00004236"/>
    </source>
</evidence>
<feature type="compositionally biased region" description="Polar residues" evidence="19">
    <location>
        <begin position="62"/>
        <end position="118"/>
    </location>
</feature>
<dbReference type="SMART" id="SM00327">
    <property type="entry name" value="VWA"/>
    <property type="match status" value="1"/>
</dbReference>
<proteinExistence type="inferred from homology"/>
<keyword evidence="6" id="KW-1003">Cell membrane</keyword>
<evidence type="ECO:0000256" key="16">
    <source>
        <dbReference type="ARBA" id="ARBA00065466"/>
    </source>
</evidence>
<keyword evidence="8" id="KW-0597">Phosphoprotein</keyword>
<feature type="compositionally biased region" description="Polar residues" evidence="19">
    <location>
        <begin position="229"/>
        <end position="242"/>
    </location>
</feature>
<keyword evidence="9" id="KW-0479">Metal-binding</keyword>
<comment type="subunit">
    <text evidence="16">Monomer. Interacts with ERBB2 (preferentially with the tyrosine phosphorylated form); this interaction occurs at the cell membrane and is increased in a growth factor heregulin-dependent manner. Interacts with SHC1; this interaction may mediate the binding of CPNE3 with ERBB2. Interacts with RACK1.</text>
</comment>
<dbReference type="GO" id="GO:0071277">
    <property type="term" value="P:cellular response to calcium ion"/>
    <property type="evidence" value="ECO:0007669"/>
    <property type="project" value="UniProtKB-ARBA"/>
</dbReference>
<evidence type="ECO:0000256" key="15">
    <source>
        <dbReference type="ARBA" id="ARBA00058857"/>
    </source>
</evidence>
<feature type="compositionally biased region" description="Low complexity" evidence="19">
    <location>
        <begin position="1"/>
        <end position="16"/>
    </location>
</feature>